<dbReference type="AlphaFoldDB" id="A0A1H4Q6Z9"/>
<dbReference type="InterPro" id="IPR011701">
    <property type="entry name" value="MFS"/>
</dbReference>
<feature type="transmembrane region" description="Helical" evidence="6">
    <location>
        <begin position="87"/>
        <end position="106"/>
    </location>
</feature>
<name>A0A1H4Q6Z9_9FLAO</name>
<dbReference type="Pfam" id="PF07690">
    <property type="entry name" value="MFS_1"/>
    <property type="match status" value="1"/>
</dbReference>
<dbReference type="GO" id="GO:0022857">
    <property type="term" value="F:transmembrane transporter activity"/>
    <property type="evidence" value="ECO:0007669"/>
    <property type="project" value="InterPro"/>
</dbReference>
<keyword evidence="4 6" id="KW-1133">Transmembrane helix</keyword>
<feature type="transmembrane region" description="Helical" evidence="6">
    <location>
        <begin position="263"/>
        <end position="283"/>
    </location>
</feature>
<dbReference type="PANTHER" id="PTHR23502">
    <property type="entry name" value="MAJOR FACILITATOR SUPERFAMILY"/>
    <property type="match status" value="1"/>
</dbReference>
<feature type="domain" description="Major facilitator superfamily (MFS) profile" evidence="7">
    <location>
        <begin position="18"/>
        <end position="403"/>
    </location>
</feature>
<protein>
    <submittedName>
        <fullName evidence="8">MFS transporter, DHA1 family, bicyclomycin/chloramphenicol resistance protein</fullName>
    </submittedName>
</protein>
<evidence type="ECO:0000256" key="4">
    <source>
        <dbReference type="ARBA" id="ARBA00022989"/>
    </source>
</evidence>
<evidence type="ECO:0000256" key="6">
    <source>
        <dbReference type="SAM" id="Phobius"/>
    </source>
</evidence>
<keyword evidence="2" id="KW-0813">Transport</keyword>
<dbReference type="PANTHER" id="PTHR23502:SF132">
    <property type="entry name" value="POLYAMINE TRANSPORTER 2-RELATED"/>
    <property type="match status" value="1"/>
</dbReference>
<feature type="transmembrane region" description="Helical" evidence="6">
    <location>
        <begin position="145"/>
        <end position="163"/>
    </location>
</feature>
<proteinExistence type="predicted"/>
<organism evidence="8 9">
    <name type="scientific">Maribacter dokdonensis</name>
    <dbReference type="NCBI Taxonomy" id="320912"/>
    <lineage>
        <taxon>Bacteria</taxon>
        <taxon>Pseudomonadati</taxon>
        <taxon>Bacteroidota</taxon>
        <taxon>Flavobacteriia</taxon>
        <taxon>Flavobacteriales</taxon>
        <taxon>Flavobacteriaceae</taxon>
        <taxon>Maribacter</taxon>
    </lineage>
</organism>
<feature type="transmembrane region" description="Helical" evidence="6">
    <location>
        <begin position="316"/>
        <end position="337"/>
    </location>
</feature>
<dbReference type="SUPFAM" id="SSF103473">
    <property type="entry name" value="MFS general substrate transporter"/>
    <property type="match status" value="1"/>
</dbReference>
<dbReference type="EMBL" id="FNTB01000001">
    <property type="protein sequence ID" value="SEC15406.1"/>
    <property type="molecule type" value="Genomic_DNA"/>
</dbReference>
<keyword evidence="3 6" id="KW-0812">Transmembrane</keyword>
<feature type="transmembrane region" description="Helical" evidence="6">
    <location>
        <begin position="20"/>
        <end position="39"/>
    </location>
</feature>
<gene>
    <name evidence="8" type="ORF">SAMN05192540_2494</name>
</gene>
<feature type="transmembrane region" description="Helical" evidence="6">
    <location>
        <begin position="225"/>
        <end position="243"/>
    </location>
</feature>
<feature type="transmembrane region" description="Helical" evidence="6">
    <location>
        <begin position="290"/>
        <end position="310"/>
    </location>
</feature>
<evidence type="ECO:0000256" key="5">
    <source>
        <dbReference type="ARBA" id="ARBA00023136"/>
    </source>
</evidence>
<dbReference type="PROSITE" id="PS50850">
    <property type="entry name" value="MFS"/>
    <property type="match status" value="1"/>
</dbReference>
<dbReference type="Gene3D" id="1.20.1720.10">
    <property type="entry name" value="Multidrug resistance protein D"/>
    <property type="match status" value="1"/>
</dbReference>
<dbReference type="InterPro" id="IPR020846">
    <property type="entry name" value="MFS_dom"/>
</dbReference>
<keyword evidence="5 6" id="KW-0472">Membrane</keyword>
<accession>A0A1H4Q6Z9</accession>
<feature type="transmembrane region" description="Helical" evidence="6">
    <location>
        <begin position="175"/>
        <end position="192"/>
    </location>
</feature>
<evidence type="ECO:0000256" key="2">
    <source>
        <dbReference type="ARBA" id="ARBA00022448"/>
    </source>
</evidence>
<feature type="transmembrane region" description="Helical" evidence="6">
    <location>
        <begin position="59"/>
        <end position="75"/>
    </location>
</feature>
<dbReference type="Proteomes" id="UP000183038">
    <property type="component" value="Unassembled WGS sequence"/>
</dbReference>
<dbReference type="InterPro" id="IPR036259">
    <property type="entry name" value="MFS_trans_sf"/>
</dbReference>
<feature type="transmembrane region" description="Helical" evidence="6">
    <location>
        <begin position="349"/>
        <end position="375"/>
    </location>
</feature>
<evidence type="ECO:0000313" key="9">
    <source>
        <dbReference type="Proteomes" id="UP000183038"/>
    </source>
</evidence>
<dbReference type="GO" id="GO:0005886">
    <property type="term" value="C:plasma membrane"/>
    <property type="evidence" value="ECO:0007669"/>
    <property type="project" value="TreeGrafter"/>
</dbReference>
<reference evidence="8 9" key="1">
    <citation type="submission" date="2016-10" db="EMBL/GenBank/DDBJ databases">
        <authorList>
            <person name="de Groot N.N."/>
        </authorList>
    </citation>
    <scope>NUCLEOTIDE SEQUENCE [LARGE SCALE GENOMIC DNA]</scope>
    <source>
        <strain evidence="8 9">MAR_2009_71</strain>
    </source>
</reference>
<dbReference type="CDD" id="cd17320">
    <property type="entry name" value="MFS_MdfA_MDR_like"/>
    <property type="match status" value="1"/>
</dbReference>
<evidence type="ECO:0000259" key="7">
    <source>
        <dbReference type="PROSITE" id="PS50850"/>
    </source>
</evidence>
<evidence type="ECO:0000256" key="3">
    <source>
        <dbReference type="ARBA" id="ARBA00022692"/>
    </source>
</evidence>
<comment type="subcellular location">
    <subcellularLocation>
        <location evidence="1">Membrane</location>
        <topology evidence="1">Multi-pass membrane protein</topology>
    </subcellularLocation>
</comment>
<evidence type="ECO:0000313" key="8">
    <source>
        <dbReference type="EMBL" id="SEC15406.1"/>
    </source>
</evidence>
<evidence type="ECO:0000256" key="1">
    <source>
        <dbReference type="ARBA" id="ARBA00004141"/>
    </source>
</evidence>
<sequence length="415" mass="45653">MVKPYFCTMQNEQVKPNFEFVALMASLMSIVALTIDAILPAMADIGIAINSLDPTRNQLLVTMIFLGLGVGQLFFGPLSDSLGRKPIVYLGFTVFLIASVICLLAPNLEIMLVGRILQGIGLSAPRTISISIIRDTYRGDYMAKIMSFVTAFFILVPVVAPAIGKAVMEYTGWEGIFYMQLFFALVVGIWFYKRQEETLKPQYKVPFSFHVFVRGTKEIFKYKETVSCTMISGLITGSFLVYLSSAQHVFEELYGLTDTFPYAFAGLALSVGFSTLMNGTLVLRFGMRNLSFAALVAFTVIALSYSLLFLNSQNPSITILLIFLSLQFLCLGFIWGNMRSIAMEPIGHIAGIGAAITGFISTILSIPISIFVGSFIEDSVWALFAGLGVCGLISVVLFMSFKTRPLFANNHAFSK</sequence>
<feature type="transmembrane region" description="Helical" evidence="6">
    <location>
        <begin position="381"/>
        <end position="401"/>
    </location>
</feature>